<dbReference type="Proteomes" id="UP000005408">
    <property type="component" value="Unassembled WGS sequence"/>
</dbReference>
<feature type="compositionally biased region" description="Polar residues" evidence="1">
    <location>
        <begin position="1"/>
        <end position="10"/>
    </location>
</feature>
<organism evidence="3 4">
    <name type="scientific">Magallana gigas</name>
    <name type="common">Pacific oyster</name>
    <name type="synonym">Crassostrea gigas</name>
    <dbReference type="NCBI Taxonomy" id="29159"/>
    <lineage>
        <taxon>Eukaryota</taxon>
        <taxon>Metazoa</taxon>
        <taxon>Spiralia</taxon>
        <taxon>Lophotrochozoa</taxon>
        <taxon>Mollusca</taxon>
        <taxon>Bivalvia</taxon>
        <taxon>Autobranchia</taxon>
        <taxon>Pteriomorphia</taxon>
        <taxon>Ostreida</taxon>
        <taxon>Ostreoidea</taxon>
        <taxon>Ostreidae</taxon>
        <taxon>Magallana</taxon>
    </lineage>
</organism>
<evidence type="ECO:0000256" key="1">
    <source>
        <dbReference type="SAM" id="MobiDB-lite"/>
    </source>
</evidence>
<protein>
    <submittedName>
        <fullName evidence="3">Uncharacterized protein</fullName>
    </submittedName>
</protein>
<feature type="transmembrane region" description="Helical" evidence="2">
    <location>
        <begin position="109"/>
        <end position="132"/>
    </location>
</feature>
<evidence type="ECO:0000256" key="2">
    <source>
        <dbReference type="SAM" id="Phobius"/>
    </source>
</evidence>
<evidence type="ECO:0000313" key="3">
    <source>
        <dbReference type="EnsemblMetazoa" id="G24559.1:cds"/>
    </source>
</evidence>
<keyword evidence="4" id="KW-1185">Reference proteome</keyword>
<feature type="compositionally biased region" description="Polar residues" evidence="1">
    <location>
        <begin position="87"/>
        <end position="96"/>
    </location>
</feature>
<reference evidence="3" key="1">
    <citation type="submission" date="2022-08" db="UniProtKB">
        <authorList>
            <consortium name="EnsemblMetazoa"/>
        </authorList>
    </citation>
    <scope>IDENTIFICATION</scope>
    <source>
        <strain evidence="3">05x7-T-G4-1.051#20</strain>
    </source>
</reference>
<proteinExistence type="predicted"/>
<keyword evidence="2" id="KW-1133">Transmembrane helix</keyword>
<evidence type="ECO:0000313" key="4">
    <source>
        <dbReference type="Proteomes" id="UP000005408"/>
    </source>
</evidence>
<dbReference type="EnsemblMetazoa" id="G24559.1">
    <property type="protein sequence ID" value="G24559.1:cds"/>
    <property type="gene ID" value="G24559"/>
</dbReference>
<feature type="region of interest" description="Disordered" evidence="1">
    <location>
        <begin position="69"/>
        <end position="96"/>
    </location>
</feature>
<name>A0A8W8KQU0_MAGGI</name>
<feature type="region of interest" description="Disordered" evidence="1">
    <location>
        <begin position="1"/>
        <end position="22"/>
    </location>
</feature>
<keyword evidence="2" id="KW-0472">Membrane</keyword>
<dbReference type="AlphaFoldDB" id="A0A8W8KQU0"/>
<sequence>MPSRSATRPISVSSEEKYEEKSENIITLQDNMSDETCNVPDLKLNHPSQNLRDPSNVIRRDLKHNFPETKTHGDIIVGHGKFKPTEPTDNTITENQTQSVHTTKTVSSYGLLILTTILILVQLYTIVFIYNIKQQYEGLDMTAHNRLTGDNKITTENLLNKDNTHLVKKMNENWERILKATKEEFEKTQTIIEHVLEEER</sequence>
<accession>A0A8W8KQU0</accession>
<keyword evidence="2" id="KW-0812">Transmembrane</keyword>